<evidence type="ECO:0000256" key="6">
    <source>
        <dbReference type="SAM" id="MobiDB-lite"/>
    </source>
</evidence>
<feature type="compositionally biased region" description="Low complexity" evidence="6">
    <location>
        <begin position="1141"/>
        <end position="1151"/>
    </location>
</feature>
<feature type="compositionally biased region" description="Low complexity" evidence="6">
    <location>
        <begin position="537"/>
        <end position="548"/>
    </location>
</feature>
<feature type="compositionally biased region" description="Polar residues" evidence="6">
    <location>
        <begin position="1218"/>
        <end position="1240"/>
    </location>
</feature>
<dbReference type="PANTHER" id="PTHR33048">
    <property type="entry name" value="PTH11-LIKE INTEGRAL MEMBRANE PROTEIN (AFU_ORTHOLOGUE AFUA_5G11245)"/>
    <property type="match status" value="1"/>
</dbReference>
<feature type="compositionally biased region" description="Basic and acidic residues" evidence="6">
    <location>
        <begin position="811"/>
        <end position="827"/>
    </location>
</feature>
<dbReference type="PANTHER" id="PTHR33048:SF160">
    <property type="entry name" value="SAT4 FAMILY MEMBRANE PROTEIN"/>
    <property type="match status" value="1"/>
</dbReference>
<feature type="compositionally biased region" description="Basic and acidic residues" evidence="6">
    <location>
        <begin position="857"/>
        <end position="884"/>
    </location>
</feature>
<gene>
    <name evidence="9" type="ORF">PRZ48_006388</name>
</gene>
<evidence type="ECO:0000256" key="4">
    <source>
        <dbReference type="ARBA" id="ARBA00023136"/>
    </source>
</evidence>
<evidence type="ECO:0000313" key="10">
    <source>
        <dbReference type="Proteomes" id="UP001305779"/>
    </source>
</evidence>
<feature type="compositionally biased region" description="Polar residues" evidence="6">
    <location>
        <begin position="463"/>
        <end position="474"/>
    </location>
</feature>
<feature type="compositionally biased region" description="Basic and acidic residues" evidence="6">
    <location>
        <begin position="258"/>
        <end position="267"/>
    </location>
</feature>
<dbReference type="EMBL" id="JAXOVC010000004">
    <property type="protein sequence ID" value="KAK4502961.1"/>
    <property type="molecule type" value="Genomic_DNA"/>
</dbReference>
<feature type="transmembrane region" description="Helical" evidence="7">
    <location>
        <begin position="49"/>
        <end position="74"/>
    </location>
</feature>
<feature type="compositionally biased region" description="Basic and acidic residues" evidence="6">
    <location>
        <begin position="303"/>
        <end position="312"/>
    </location>
</feature>
<feature type="compositionally biased region" description="Polar residues" evidence="6">
    <location>
        <begin position="749"/>
        <end position="758"/>
    </location>
</feature>
<reference evidence="9 10" key="1">
    <citation type="journal article" date="2023" name="G3 (Bethesda)">
        <title>A chromosome-level genome assembly of Zasmidium syzygii isolated from banana leaves.</title>
        <authorList>
            <person name="van Westerhoven A.C."/>
            <person name="Mehrabi R."/>
            <person name="Talebi R."/>
            <person name="Steentjes M.B.F."/>
            <person name="Corcolon B."/>
            <person name="Chong P.A."/>
            <person name="Kema G.H.J."/>
            <person name="Seidl M.F."/>
        </authorList>
    </citation>
    <scope>NUCLEOTIDE SEQUENCE [LARGE SCALE GENOMIC DNA]</scope>
    <source>
        <strain evidence="9 10">P124</strain>
    </source>
</reference>
<feature type="compositionally biased region" description="Polar residues" evidence="6">
    <location>
        <begin position="274"/>
        <end position="288"/>
    </location>
</feature>
<feature type="compositionally biased region" description="Low complexity" evidence="6">
    <location>
        <begin position="207"/>
        <end position="221"/>
    </location>
</feature>
<keyword evidence="10" id="KW-1185">Reference proteome</keyword>
<feature type="compositionally biased region" description="Polar residues" evidence="6">
    <location>
        <begin position="717"/>
        <end position="729"/>
    </location>
</feature>
<feature type="compositionally biased region" description="Basic and acidic residues" evidence="6">
    <location>
        <begin position="224"/>
        <end position="240"/>
    </location>
</feature>
<sequence length="1373" mass="150436">MACWIVIGLLAALFVSFEFATIFQCIPVSYNWTSVVDRTATGSCTDRLAQVYTAAAFNIFFDVLVLLLPVPSLLKLNISWMKKLGVGIVFMVGILVTICSIVRLSYLSKYGDSTNITWNYAYIGIWSLLEVHLSIVCVCVPAAAGLFYRTWRHVKHGSPAESMDLDDRSNRGEKQMLGGNSDTMPPRTLQTTAQVSGLGLSNLDLESGTSAKSDDGSSSPPDFDEVRKNLGDKDKERPPYELHGNSENSHEASTSRPALHEKKKSSESRGSGSNTRPALPSQSQSNESHVLGNDRPILLSPTESKERQEKYRAFQTQPDMRESQFRPAMQSPGSSEESIDRSAPLSPASPQADEARPGPQSNEASKDSEQRPALKSTGASKDSQQRPSLHSRVQSRDSQGRPSPLSPGQLDETMVAGTARPSFYEYRPSGEFEQPTDQHPAFRSDEQSQYGQSVDGDRPSLYNFGQSKDGQSMYSGRPALFSPPSKDNQSYYSDRPVLHSSQSNDGSMAYRPSFDSQGYSRDQVFQARPAFFAQGPSSSQQWQSNMSSRGHSRDGSTARPALFSQFQSKDSLARPPFRSPGHSKDTGISNMTRPALNSSGTSRQGYNDEDIQDNIAAASAMVGVGALEQQDQQHTLPPAKSPARSSYTKSPQAQSPGVNEHDQNADLAATIADALVGVRQMQQQLAMKNEDAEPEPKSPSKSSQDTRNDSATETSEKPLSSPWSFNGRSKSYRDQADTASPVGSPLASPFSSLGSPNTMAGRDHPLRSQGRQTSFEGEKLRQRAATIESEARERALEETQSPKTPKTPKSARFETRAAEEEQRRLDATEVAAPEAVGVAATVAATATVPAAAAAALGEKRELTRRSRSESELKEDIEERKRAEAWRPITPSISRSASHEDHPLNSAPRHNPYEDEQMRKGAGTQTDFPYESEENLSSPQPERMSPELQHYKRQRAAESEAALADAYYEHMERKYSQPEPPGPYEEEHKATRRAERAARRAASAASDVGQATPHNSQDIGEMLSAMASAVGEVGDQPAEEDRNRAGMDEVAQPEAAMDDNPLRGLRTSDPIETELEAEQATELAIADAAPPPTIHRSRSNSRSSRPDPSPIQRRHRPSNEQHDVYELEGGSAPPPTIHRSRSNSNSNTNYKYTSRRHAGEDSGAESATENDHPLRSQGKSGLYSHPNSRPTSFTFRRRTTQSDSAAESANEDDHPLRSQGRSGLYPNNSTESLDAAQTRNASVVAIKAAAEQRRARQKRRQSGNSVQSAKSDSSTEILYEGRANAKKEKTYKSFVTEPARPLGRGASPRGFGRGGEGYGNGYGYGGGRGYYREPSPMSSNSEEYRVRVTERPGSGGSRELRMPFREWEGDEEGW</sequence>
<keyword evidence="3 7" id="KW-1133">Transmembrane helix</keyword>
<feature type="domain" description="Rhodopsin" evidence="8">
    <location>
        <begin position="1"/>
        <end position="147"/>
    </location>
</feature>
<feature type="compositionally biased region" description="Polar residues" evidence="6">
    <location>
        <begin position="178"/>
        <end position="188"/>
    </location>
</feature>
<comment type="similarity">
    <text evidence="5">Belongs to the SAT4 family.</text>
</comment>
<feature type="compositionally biased region" description="Polar residues" evidence="6">
    <location>
        <begin position="377"/>
        <end position="393"/>
    </location>
</feature>
<dbReference type="Pfam" id="PF20684">
    <property type="entry name" value="Fung_rhodopsin"/>
    <property type="match status" value="1"/>
</dbReference>
<feature type="region of interest" description="Disordered" evidence="6">
    <location>
        <begin position="681"/>
        <end position="831"/>
    </location>
</feature>
<feature type="compositionally biased region" description="Basic and acidic residues" evidence="6">
    <location>
        <begin position="688"/>
        <end position="716"/>
    </location>
</feature>
<feature type="region of interest" description="Disordered" evidence="6">
    <location>
        <begin position="159"/>
        <end position="188"/>
    </location>
</feature>
<feature type="region of interest" description="Disordered" evidence="6">
    <location>
        <begin position="854"/>
        <end position="1318"/>
    </location>
</feature>
<evidence type="ECO:0000313" key="9">
    <source>
        <dbReference type="EMBL" id="KAK4502961.1"/>
    </source>
</evidence>
<evidence type="ECO:0000256" key="3">
    <source>
        <dbReference type="ARBA" id="ARBA00022989"/>
    </source>
</evidence>
<dbReference type="InterPro" id="IPR049326">
    <property type="entry name" value="Rhodopsin_dom_fungi"/>
</dbReference>
<feature type="transmembrane region" description="Helical" evidence="7">
    <location>
        <begin position="120"/>
        <end position="148"/>
    </location>
</feature>
<feature type="compositionally biased region" description="Basic and acidic residues" evidence="6">
    <location>
        <begin position="984"/>
        <end position="997"/>
    </location>
</feature>
<feature type="compositionally biased region" description="Basic and acidic residues" evidence="6">
    <location>
        <begin position="966"/>
        <end position="975"/>
    </location>
</feature>
<keyword evidence="2 7" id="KW-0812">Transmembrane</keyword>
<accession>A0ABR0ENX1</accession>
<proteinExistence type="inferred from homology"/>
<evidence type="ECO:0000256" key="1">
    <source>
        <dbReference type="ARBA" id="ARBA00004141"/>
    </source>
</evidence>
<protein>
    <recommendedName>
        <fullName evidence="8">Rhodopsin domain-containing protein</fullName>
    </recommendedName>
</protein>
<evidence type="ECO:0000259" key="8">
    <source>
        <dbReference type="Pfam" id="PF20684"/>
    </source>
</evidence>
<feature type="region of interest" description="Disordered" evidence="6">
    <location>
        <begin position="202"/>
        <end position="666"/>
    </location>
</feature>
<feature type="compositionally biased region" description="Basic and acidic residues" evidence="6">
    <location>
        <begin position="165"/>
        <end position="174"/>
    </location>
</feature>
<keyword evidence="4 7" id="KW-0472">Membrane</keyword>
<evidence type="ECO:0000256" key="5">
    <source>
        <dbReference type="ARBA" id="ARBA00038359"/>
    </source>
</evidence>
<dbReference type="InterPro" id="IPR052337">
    <property type="entry name" value="SAT4-like"/>
</dbReference>
<feature type="compositionally biased region" description="Polar residues" evidence="6">
    <location>
        <begin position="1261"/>
        <end position="1275"/>
    </location>
</feature>
<feature type="transmembrane region" description="Helical" evidence="7">
    <location>
        <begin position="86"/>
        <end position="108"/>
    </location>
</feature>
<dbReference type="Proteomes" id="UP001305779">
    <property type="component" value="Unassembled WGS sequence"/>
</dbReference>
<evidence type="ECO:0000256" key="7">
    <source>
        <dbReference type="SAM" id="Phobius"/>
    </source>
</evidence>
<evidence type="ECO:0000256" key="2">
    <source>
        <dbReference type="ARBA" id="ARBA00022692"/>
    </source>
</evidence>
<feature type="compositionally biased region" description="Polar residues" evidence="6">
    <location>
        <begin position="643"/>
        <end position="657"/>
    </location>
</feature>
<feature type="compositionally biased region" description="Polar residues" evidence="6">
    <location>
        <begin position="245"/>
        <end position="256"/>
    </location>
</feature>
<comment type="caution">
    <text evidence="9">The sequence shown here is derived from an EMBL/GenBank/DDBJ whole genome shotgun (WGS) entry which is preliminary data.</text>
</comment>
<organism evidence="9 10">
    <name type="scientific">Zasmidium cellare</name>
    <name type="common">Wine cellar mold</name>
    <name type="synonym">Racodium cellare</name>
    <dbReference type="NCBI Taxonomy" id="395010"/>
    <lineage>
        <taxon>Eukaryota</taxon>
        <taxon>Fungi</taxon>
        <taxon>Dikarya</taxon>
        <taxon>Ascomycota</taxon>
        <taxon>Pezizomycotina</taxon>
        <taxon>Dothideomycetes</taxon>
        <taxon>Dothideomycetidae</taxon>
        <taxon>Mycosphaerellales</taxon>
        <taxon>Mycosphaerellaceae</taxon>
        <taxon>Zasmidium</taxon>
    </lineage>
</organism>
<comment type="subcellular location">
    <subcellularLocation>
        <location evidence="1">Membrane</location>
        <topology evidence="1">Multi-pass membrane protein</topology>
    </subcellularLocation>
</comment>
<feature type="compositionally biased region" description="Basic and acidic residues" evidence="6">
    <location>
        <begin position="1357"/>
        <end position="1366"/>
    </location>
</feature>
<feature type="compositionally biased region" description="Polar residues" evidence="6">
    <location>
        <begin position="586"/>
        <end position="605"/>
    </location>
</feature>
<feature type="region of interest" description="Disordered" evidence="6">
    <location>
        <begin position="1332"/>
        <end position="1373"/>
    </location>
</feature>
<name>A0ABR0ENX1_ZASCE</name>